<accession>A0A7X0HUX3</accession>
<dbReference type="InterPro" id="IPR013783">
    <property type="entry name" value="Ig-like_fold"/>
</dbReference>
<dbReference type="SUPFAM" id="SSF49265">
    <property type="entry name" value="Fibronectin type III"/>
    <property type="match status" value="7"/>
</dbReference>
<name>A0A7X0HUX3_9BACI</name>
<dbReference type="Pfam" id="PF00041">
    <property type="entry name" value="fn3"/>
    <property type="match status" value="1"/>
</dbReference>
<evidence type="ECO:0000259" key="1">
    <source>
        <dbReference type="PROSITE" id="PS50853"/>
    </source>
</evidence>
<evidence type="ECO:0000313" key="2">
    <source>
        <dbReference type="EMBL" id="MBB6447293.1"/>
    </source>
</evidence>
<dbReference type="CDD" id="cd00063">
    <property type="entry name" value="FN3"/>
    <property type="match status" value="2"/>
</dbReference>
<protein>
    <submittedName>
        <fullName evidence="2">Co-chaperonin GroES (HSP10)</fullName>
    </submittedName>
</protein>
<dbReference type="Gene3D" id="3.30.1920.20">
    <property type="match status" value="5"/>
</dbReference>
<dbReference type="Gene3D" id="2.60.40.10">
    <property type="entry name" value="Immunoglobulins"/>
    <property type="match status" value="17"/>
</dbReference>
<dbReference type="PROSITE" id="PS50853">
    <property type="entry name" value="FN3"/>
    <property type="match status" value="1"/>
</dbReference>
<keyword evidence="3" id="KW-1185">Reference proteome</keyword>
<proteinExistence type="predicted"/>
<comment type="caution">
    <text evidence="2">The sequence shown here is derived from an EMBL/GenBank/DDBJ whole genome shotgun (WGS) entry which is preliminary data.</text>
</comment>
<gene>
    <name evidence="2" type="ORF">HNR53_003973</name>
</gene>
<feature type="domain" description="Fibronectin type-III" evidence="1">
    <location>
        <begin position="37"/>
        <end position="122"/>
    </location>
</feature>
<dbReference type="RefSeq" id="WP_184529105.1">
    <property type="nucleotide sequence ID" value="NZ_JACHGK010000019.1"/>
</dbReference>
<sequence>MRKLIIRKTTYLALLLLVLQVFLPFGSALAAEISILPPSNLAVQQVTAEAVKLTWSPVYGATGYNVYEIKEGQLNLLGKSTTTTYSLNNLAEGSYRYVVSTLSVEGESGPSAPITVEIVYPDLAAPTSLTYSVKNGNDIVLNWGASQYAQTYNLYQISTEGDKTLLTSGTSRTYMVSNAPEGKQTYSVSAVNSTYGESPLAAPVEVEIVYPTMTAPDNFTYSVANGNDITFKWGIVPYATNYKIYEIADGQSILKSTVTGTTVQIPNVPARDYVYEIRSNSDRFGESAEVSRLSVTVGAVTMAAPSNFTSKVQNINDIVLNWGSVPYATGYKVYQIIDGEKVFKSTVTGTTVTYPKVPGGNYVYEVYSYSDRFGESALGSKVSLTVENVAMEAPSDFTYKIQNGNDIVLSWGSVSNANSYKVYQIIDGEKVLKSTITGTTVTYTNMPAGDYAYEVYSYSDRFGESAEGSKVSLTIETITMTAPSNFEYKIQNGNDIALSWESTSNATNYKVYQIVNGQRVLKNTVTGTTVTYANMPEGDYKYEVFSFSTRFGESKEGSQLSFSLVHPTIKAPANLMQTIKSDTEFTLNWEASPYATSYKVYQIINGQKTLKSTVSGTTVTYTNMPSGEYTYVVHTYSSRFGESVEGTQLTFILNGKTLGAPTNPTYTITNGNDITLRWSAVQYATGYKIYQVVDGQKFLKNTVTGTSITYTNMLGGDYHYVVHSVSSLFGESPEGAEMELPLVLPSMEAPGNFTYKVQNGNDVVLNWEAVQYANSYKVYELVNGEKVLKTTVTSLAATLAKVAAGDHTYIVHSVSNRFGESPEGSKVSFSLNEQTMQAPENLTYSLTNVNYLTLKWDPVTFATAYKVYQIIDGDPVLKSTVTGTSVSFNSLPEGEYQYEVHSYSDRFGDSLEGSPLSFKLVFPIVQAPGNLTYKIQNENDVVFSWGSSEYANSYKVYELVDGEKVLKSTTSSLTATLTNVPAGDHTYIVHAVSTRFGESPEGSPLSFKLVFPTVQAPGNLTYKIQNGNDVVLNWEAVQYANSYKIYEIVDGEKVLIKTVTSLTGTIPKAPAGDHTYIVHAVSTRFGESPEGSQVSLKMNEYNLEAPGNLTYKIQNGNDVVLNWESVEYANSYKVYEIVDEQKVLKSTVSPLTATLSNVPAGDHTYIVHAVSTRFGESQDGSEVSFKLVHPTMQAPENLIYSFTNVNNLTLKWNAATYATSYKVYQIVDGEPVLKNTVTGTSVTFSNIAEGNYKYVVRSVSTRFGESPEGSQVDFELIYPTMQAPANPTQSITNGNDITLRWDAATYATAYKVYQIMDGQPVLKKSQTGRSVTFTNMPEGDYTYQIHSYSDRFGESPKGSELNFNLTWPVVPQPELTGAVFNANNITLSWKAVPWGNEYRLYKLKDGNKELIYKGTALSSKVYNLTEDTHSFEVTAYNNRFGESKPSNPVTEKIVYPIMQPPTASLKLLSDTSALIIWDFVTYANGYNIYEMIADKPVLLAEKVNNLSYTVSNLSYADHEYFVTSFSNSFGESAPSSNVIAKLIIDTEAPFTTTDTSTEWTNQNPVVTLSAMDNETGVANTYYSLNDSDFIEGTSFTVEEEGVHKVSFYSVDKVGNKESIQTIYIKVDQTAPVTNISDTPSGFTQPVTLKLDSTDAQSGVKKTFYSINGSEYEEGTSFTVDKEGINQVSYYSTDQAGNIEKAQMLEVKIDKMTPTTTSDAPKTWSKENVTVKLTATDGGSGVAKTYYSINGSDYEEGTSITVEKEGVNQVSYYSIDQAGNIETAQTTEVKIDKTAPVTASDAPEAWSKENVTVKLTATDRESGIANTFYSINGSDYVQGMSFIVDKEGVNQVSYYSIDQAGNREKAQTTEVKIDKTAPVTASDAPEAWSKEDVTVKLTATDRESGVAKTFYSINGAEYQEGTSFTVDKEGVNEISFYSIDQEGNIEKAQTIEVKIDKTAPILTIDLKDEYKLGSSFQLQYSSNDDFSGIVSEEMTVLGPNETTGKMIANGTALTLDKPGIYHVNVSATNGAGIMTTIQKQFVVYIPAAIEVTPKVIKGNNGVFTVRADLTEGYNSEDFNLNTVKLNGVNVLTSNKGYYNQAKNGQFKFERSDFTWTSSEVMVEFRGYLKGYLVVGQTTVKVQK</sequence>
<organism evidence="2 3">
    <name type="scientific">Bacillus benzoevorans</name>
    <dbReference type="NCBI Taxonomy" id="1456"/>
    <lineage>
        <taxon>Bacteria</taxon>
        <taxon>Bacillati</taxon>
        <taxon>Bacillota</taxon>
        <taxon>Bacilli</taxon>
        <taxon>Bacillales</taxon>
        <taxon>Bacillaceae</taxon>
        <taxon>Bacillus</taxon>
    </lineage>
</organism>
<dbReference type="Proteomes" id="UP000531594">
    <property type="component" value="Unassembled WGS sequence"/>
</dbReference>
<reference evidence="2 3" key="1">
    <citation type="submission" date="2020-08" db="EMBL/GenBank/DDBJ databases">
        <title>Genomic Encyclopedia of Type Strains, Phase IV (KMG-IV): sequencing the most valuable type-strain genomes for metagenomic binning, comparative biology and taxonomic classification.</title>
        <authorList>
            <person name="Goeker M."/>
        </authorList>
    </citation>
    <scope>NUCLEOTIDE SEQUENCE [LARGE SCALE GENOMIC DNA]</scope>
    <source>
        <strain evidence="2 3">DSM 5391</strain>
    </source>
</reference>
<evidence type="ECO:0000313" key="3">
    <source>
        <dbReference type="Proteomes" id="UP000531594"/>
    </source>
</evidence>
<dbReference type="InterPro" id="IPR036116">
    <property type="entry name" value="FN3_sf"/>
</dbReference>
<dbReference type="InterPro" id="IPR003961">
    <property type="entry name" value="FN3_dom"/>
</dbReference>
<dbReference type="InterPro" id="IPR058094">
    <property type="entry name" value="Ig-like_OmpL47-like"/>
</dbReference>
<dbReference type="EMBL" id="JACHGK010000019">
    <property type="protein sequence ID" value="MBB6447293.1"/>
    <property type="molecule type" value="Genomic_DNA"/>
</dbReference>
<dbReference type="NCBIfam" id="NF047446">
    <property type="entry name" value="barrel_OmpL47"/>
    <property type="match status" value="5"/>
</dbReference>
<dbReference type="SMART" id="SM00060">
    <property type="entry name" value="FN3"/>
    <property type="match status" value="17"/>
</dbReference>